<dbReference type="GO" id="GO:0000976">
    <property type="term" value="F:transcription cis-regulatory region binding"/>
    <property type="evidence" value="ECO:0007669"/>
    <property type="project" value="TreeGrafter"/>
</dbReference>
<proteinExistence type="predicted"/>
<evidence type="ECO:0000256" key="4">
    <source>
        <dbReference type="ARBA" id="ARBA00023125"/>
    </source>
</evidence>
<dbReference type="Proteomes" id="UP000064967">
    <property type="component" value="Chromosome"/>
</dbReference>
<dbReference type="GO" id="GO:0005829">
    <property type="term" value="C:cytosol"/>
    <property type="evidence" value="ECO:0007669"/>
    <property type="project" value="TreeGrafter"/>
</dbReference>
<dbReference type="GO" id="GO:0032993">
    <property type="term" value="C:protein-DNA complex"/>
    <property type="evidence" value="ECO:0007669"/>
    <property type="project" value="TreeGrafter"/>
</dbReference>
<feature type="DNA-binding region" description="OmpR/PhoB-type" evidence="7">
    <location>
        <begin position="160"/>
        <end position="259"/>
    </location>
</feature>
<evidence type="ECO:0000256" key="6">
    <source>
        <dbReference type="PROSITE-ProRule" id="PRU00169"/>
    </source>
</evidence>
<dbReference type="PROSITE" id="PS51755">
    <property type="entry name" value="OMPR_PHOB"/>
    <property type="match status" value="1"/>
</dbReference>
<dbReference type="Gene3D" id="1.10.10.10">
    <property type="entry name" value="Winged helix-like DNA-binding domain superfamily/Winged helix DNA-binding domain"/>
    <property type="match status" value="1"/>
</dbReference>
<evidence type="ECO:0000256" key="3">
    <source>
        <dbReference type="ARBA" id="ARBA00023015"/>
    </source>
</evidence>
<evidence type="ECO:0000313" key="11">
    <source>
        <dbReference type="Proteomes" id="UP000064967"/>
    </source>
</evidence>
<dbReference type="Gene3D" id="6.10.250.690">
    <property type="match status" value="1"/>
</dbReference>
<gene>
    <name evidence="10" type="ORF">AKJ09_10147</name>
</gene>
<keyword evidence="2" id="KW-0902">Two-component regulatory system</keyword>
<evidence type="ECO:0000256" key="5">
    <source>
        <dbReference type="ARBA" id="ARBA00023163"/>
    </source>
</evidence>
<feature type="modified residue" description="4-aspartylphosphate" evidence="6">
    <location>
        <position position="85"/>
    </location>
</feature>
<dbReference type="Pfam" id="PF00486">
    <property type="entry name" value="Trans_reg_C"/>
    <property type="match status" value="1"/>
</dbReference>
<dbReference type="FunFam" id="3.40.50.2300:FF:000001">
    <property type="entry name" value="DNA-binding response regulator PhoB"/>
    <property type="match status" value="1"/>
</dbReference>
<dbReference type="PROSITE" id="PS50110">
    <property type="entry name" value="RESPONSE_REGULATORY"/>
    <property type="match status" value="1"/>
</dbReference>
<reference evidence="10 11" key="1">
    <citation type="submission" date="2015-08" db="EMBL/GenBank/DDBJ databases">
        <authorList>
            <person name="Babu N.S."/>
            <person name="Beckwith C.J."/>
            <person name="Beseler K.G."/>
            <person name="Brison A."/>
            <person name="Carone J.V."/>
            <person name="Caskin T.P."/>
            <person name="Diamond M."/>
            <person name="Durham M.E."/>
            <person name="Foxe J.M."/>
            <person name="Go M."/>
            <person name="Henderson B.A."/>
            <person name="Jones I.B."/>
            <person name="McGettigan J.A."/>
            <person name="Micheletti S.J."/>
            <person name="Nasrallah M.E."/>
            <person name="Ortiz D."/>
            <person name="Piller C.R."/>
            <person name="Privatt S.R."/>
            <person name="Schneider S.L."/>
            <person name="Sharp S."/>
            <person name="Smith T.C."/>
            <person name="Stanton J.D."/>
            <person name="Ullery H.E."/>
            <person name="Wilson R.J."/>
            <person name="Serrano M.G."/>
            <person name="Buck G."/>
            <person name="Lee V."/>
            <person name="Wang Y."/>
            <person name="Carvalho R."/>
            <person name="Voegtly L."/>
            <person name="Shi R."/>
            <person name="Duckworth R."/>
            <person name="Johnson A."/>
            <person name="Loviza R."/>
            <person name="Walstead R."/>
            <person name="Shah Z."/>
            <person name="Kiflezghi M."/>
            <person name="Wade K."/>
            <person name="Ball S.L."/>
            <person name="Bradley K.W."/>
            <person name="Asai D.J."/>
            <person name="Bowman C.A."/>
            <person name="Russell D.A."/>
            <person name="Pope W.H."/>
            <person name="Jacobs-Sera D."/>
            <person name="Hendrix R.W."/>
            <person name="Hatfull G.F."/>
        </authorList>
    </citation>
    <scope>NUCLEOTIDE SEQUENCE [LARGE SCALE GENOMIC DNA]</scope>
    <source>
        <strain evidence="10 11">DSM 27648</strain>
    </source>
</reference>
<evidence type="ECO:0000256" key="7">
    <source>
        <dbReference type="PROSITE-ProRule" id="PRU01091"/>
    </source>
</evidence>
<feature type="domain" description="Response regulatory" evidence="8">
    <location>
        <begin position="36"/>
        <end position="150"/>
    </location>
</feature>
<dbReference type="SUPFAM" id="SSF52172">
    <property type="entry name" value="CheY-like"/>
    <property type="match status" value="1"/>
</dbReference>
<dbReference type="InterPro" id="IPR016032">
    <property type="entry name" value="Sig_transdc_resp-reg_C-effctor"/>
</dbReference>
<evidence type="ECO:0000256" key="2">
    <source>
        <dbReference type="ARBA" id="ARBA00023012"/>
    </source>
</evidence>
<keyword evidence="1 6" id="KW-0597">Phosphoprotein</keyword>
<accession>A0A0K1QCL2</accession>
<keyword evidence="11" id="KW-1185">Reference proteome</keyword>
<keyword evidence="3" id="KW-0805">Transcription regulation</keyword>
<dbReference type="AlphaFoldDB" id="A0A0K1QCL2"/>
<keyword evidence="4 7" id="KW-0238">DNA-binding</keyword>
<dbReference type="PANTHER" id="PTHR48111:SF1">
    <property type="entry name" value="TWO-COMPONENT RESPONSE REGULATOR ORR33"/>
    <property type="match status" value="1"/>
</dbReference>
<dbReference type="CDD" id="cd17574">
    <property type="entry name" value="REC_OmpR"/>
    <property type="match status" value="1"/>
</dbReference>
<evidence type="ECO:0000259" key="9">
    <source>
        <dbReference type="PROSITE" id="PS51755"/>
    </source>
</evidence>
<dbReference type="PANTHER" id="PTHR48111">
    <property type="entry name" value="REGULATOR OF RPOS"/>
    <property type="match status" value="1"/>
</dbReference>
<sequence length="261" mass="28944">MFCRCAKRPKPAFAWVSTFPPFGAIIAPAMAGTKKTILIIEDEPHIVMGLRDALEFEGFAAISAGKGKDGVQLARSENPDAVILDLMLPDINGYAVCEELRRISPFMPIIMLTARSQETDKIRGLDAGADDYVTKPFSVNELIARMRAIFRRAARPSAAPELVELGDAKINFSAHSLRVGTTEHALSFYEVELLRLLVERSGQPVSRDEILQKIWGLEAGPTNRTVDNFIVKLRKKIEKHPDKPVHILTVYGFGYKLATPD</sequence>
<evidence type="ECO:0000259" key="8">
    <source>
        <dbReference type="PROSITE" id="PS50110"/>
    </source>
</evidence>
<feature type="domain" description="OmpR/PhoB-type" evidence="9">
    <location>
        <begin position="160"/>
        <end position="259"/>
    </location>
</feature>
<dbReference type="GO" id="GO:0006355">
    <property type="term" value="P:regulation of DNA-templated transcription"/>
    <property type="evidence" value="ECO:0007669"/>
    <property type="project" value="InterPro"/>
</dbReference>
<evidence type="ECO:0000313" key="10">
    <source>
        <dbReference type="EMBL" id="AKV03484.1"/>
    </source>
</evidence>
<dbReference type="STRING" id="1391654.AKJ09_10147"/>
<dbReference type="InterPro" id="IPR011006">
    <property type="entry name" value="CheY-like_superfamily"/>
</dbReference>
<dbReference type="InterPro" id="IPR039420">
    <property type="entry name" value="WalR-like"/>
</dbReference>
<dbReference type="InterPro" id="IPR036388">
    <property type="entry name" value="WH-like_DNA-bd_sf"/>
</dbReference>
<dbReference type="GO" id="GO:0000156">
    <property type="term" value="F:phosphorelay response regulator activity"/>
    <property type="evidence" value="ECO:0007669"/>
    <property type="project" value="TreeGrafter"/>
</dbReference>
<dbReference type="EMBL" id="CP012333">
    <property type="protein sequence ID" value="AKV03484.1"/>
    <property type="molecule type" value="Genomic_DNA"/>
</dbReference>
<dbReference type="InterPro" id="IPR001789">
    <property type="entry name" value="Sig_transdc_resp-reg_receiver"/>
</dbReference>
<organism evidence="10 11">
    <name type="scientific">Labilithrix luteola</name>
    <dbReference type="NCBI Taxonomy" id="1391654"/>
    <lineage>
        <taxon>Bacteria</taxon>
        <taxon>Pseudomonadati</taxon>
        <taxon>Myxococcota</taxon>
        <taxon>Polyangia</taxon>
        <taxon>Polyangiales</taxon>
        <taxon>Labilitrichaceae</taxon>
        <taxon>Labilithrix</taxon>
    </lineage>
</organism>
<dbReference type="Pfam" id="PF00072">
    <property type="entry name" value="Response_reg"/>
    <property type="match status" value="1"/>
</dbReference>
<dbReference type="SMART" id="SM00448">
    <property type="entry name" value="REC"/>
    <property type="match status" value="1"/>
</dbReference>
<evidence type="ECO:0000256" key="1">
    <source>
        <dbReference type="ARBA" id="ARBA00022553"/>
    </source>
</evidence>
<keyword evidence="5" id="KW-0804">Transcription</keyword>
<name>A0A0K1QCL2_9BACT</name>
<dbReference type="CDD" id="cd00383">
    <property type="entry name" value="trans_reg_C"/>
    <property type="match status" value="1"/>
</dbReference>
<dbReference type="KEGG" id="llu:AKJ09_10147"/>
<protein>
    <submittedName>
        <fullName evidence="10">Two component transcriptional regulator, winged helix family</fullName>
    </submittedName>
</protein>
<dbReference type="SMART" id="SM00862">
    <property type="entry name" value="Trans_reg_C"/>
    <property type="match status" value="1"/>
</dbReference>
<dbReference type="SUPFAM" id="SSF46894">
    <property type="entry name" value="C-terminal effector domain of the bipartite response regulators"/>
    <property type="match status" value="1"/>
</dbReference>
<dbReference type="InterPro" id="IPR001867">
    <property type="entry name" value="OmpR/PhoB-type_DNA-bd"/>
</dbReference>
<dbReference type="Gene3D" id="3.40.50.2300">
    <property type="match status" value="1"/>
</dbReference>